<comment type="caution">
    <text evidence="8">The sequence shown here is derived from an EMBL/GenBank/DDBJ whole genome shotgun (WGS) entry which is preliminary data.</text>
</comment>
<evidence type="ECO:0000256" key="2">
    <source>
        <dbReference type="ARBA" id="ARBA00007635"/>
    </source>
</evidence>
<organism evidence="8 9">
    <name type="scientific">Glycine soja</name>
    <name type="common">Wild soybean</name>
    <dbReference type="NCBI Taxonomy" id="3848"/>
    <lineage>
        <taxon>Eukaryota</taxon>
        <taxon>Viridiplantae</taxon>
        <taxon>Streptophyta</taxon>
        <taxon>Embryophyta</taxon>
        <taxon>Tracheophyta</taxon>
        <taxon>Spermatophyta</taxon>
        <taxon>Magnoliopsida</taxon>
        <taxon>eudicotyledons</taxon>
        <taxon>Gunneridae</taxon>
        <taxon>Pentapetalae</taxon>
        <taxon>rosids</taxon>
        <taxon>fabids</taxon>
        <taxon>Fabales</taxon>
        <taxon>Fabaceae</taxon>
        <taxon>Papilionoideae</taxon>
        <taxon>50 kb inversion clade</taxon>
        <taxon>NPAAA clade</taxon>
        <taxon>indigoferoid/millettioid clade</taxon>
        <taxon>Phaseoleae</taxon>
        <taxon>Glycine</taxon>
        <taxon>Glycine subgen. Soja</taxon>
    </lineage>
</organism>
<keyword evidence="9" id="KW-1185">Reference proteome</keyword>
<reference evidence="8 9" key="1">
    <citation type="submission" date="2018-09" db="EMBL/GenBank/DDBJ databases">
        <title>A high-quality reference genome of wild soybean provides a powerful tool to mine soybean genomes.</title>
        <authorList>
            <person name="Xie M."/>
            <person name="Chung C.Y.L."/>
            <person name="Li M.-W."/>
            <person name="Wong F.-L."/>
            <person name="Chan T.-F."/>
            <person name="Lam H.-M."/>
        </authorList>
    </citation>
    <scope>NUCLEOTIDE SEQUENCE [LARGE SCALE GENOMIC DNA]</scope>
    <source>
        <strain evidence="9">cv. W05</strain>
        <tissue evidence="8">Hypocotyl of etiolated seedlings</tissue>
    </source>
</reference>
<feature type="domain" description="EamA" evidence="7">
    <location>
        <begin position="19"/>
        <end position="148"/>
    </location>
</feature>
<evidence type="ECO:0000256" key="5">
    <source>
        <dbReference type="ARBA" id="ARBA00023136"/>
    </source>
</evidence>
<evidence type="ECO:0000259" key="7">
    <source>
        <dbReference type="Pfam" id="PF00892"/>
    </source>
</evidence>
<feature type="transmembrane region" description="Helical" evidence="6">
    <location>
        <begin position="105"/>
        <end position="127"/>
    </location>
</feature>
<evidence type="ECO:0000313" key="9">
    <source>
        <dbReference type="Proteomes" id="UP000289340"/>
    </source>
</evidence>
<comment type="similarity">
    <text evidence="2 6">Belongs to the drug/metabolite transporter (DMT) superfamily. Plant drug/metabolite exporter (P-DME) (TC 2.A.7.4) family.</text>
</comment>
<keyword evidence="4 6" id="KW-1133">Transmembrane helix</keyword>
<name>A0A445GGB9_GLYSO</name>
<dbReference type="InterPro" id="IPR030184">
    <property type="entry name" value="WAT1-related"/>
</dbReference>
<dbReference type="EMBL" id="QZWG01000016">
    <property type="protein sequence ID" value="RZB60223.1"/>
    <property type="molecule type" value="Genomic_DNA"/>
</dbReference>
<dbReference type="PANTHER" id="PTHR31218">
    <property type="entry name" value="WAT1-RELATED PROTEIN"/>
    <property type="match status" value="1"/>
</dbReference>
<comment type="subcellular location">
    <subcellularLocation>
        <location evidence="1 6">Membrane</location>
        <topology evidence="1 6">Multi-pass membrane protein</topology>
    </subcellularLocation>
</comment>
<gene>
    <name evidence="8" type="ORF">D0Y65_043133</name>
</gene>
<evidence type="ECO:0000256" key="1">
    <source>
        <dbReference type="ARBA" id="ARBA00004141"/>
    </source>
</evidence>
<sequence length="347" mass="38524">MKSFLLWRVAIVEKNRPYVAMLFIQFVYAGMALLSKAAISKGMSPYVFVVYRQALASVALSPFAFFDSKQSAPLSCNMLCKLFLVSLVGLTASSNLYYVSINYTTATFAAAATNTVPAITFIMAVLIRMESISIKRVHGLAKILGSVLSLAGEITFALVKGPHLGFMKWYHENQNHSSHSLTIVHSKGDTIRGSLLMLSANTAWSLWFILQVGTSLLFPSYYISIEEVVVAVKTAFIRLANCPSFSNGEFKELLRKNSENPDTVEGNMDLSEFSSECESESSSEFDLVSQKSDLNCLDLDSKISSLGASQRKNRRIKSLENRIKLLDMMIERLKNVCKKMNSLLLPL</sequence>
<dbReference type="AlphaFoldDB" id="A0A445GGB9"/>
<evidence type="ECO:0000256" key="4">
    <source>
        <dbReference type="ARBA" id="ARBA00022989"/>
    </source>
</evidence>
<dbReference type="Proteomes" id="UP000289340">
    <property type="component" value="Chromosome 16"/>
</dbReference>
<feature type="transmembrane region" description="Helical" evidence="6">
    <location>
        <begin position="20"/>
        <end position="39"/>
    </location>
</feature>
<accession>A0A445GGB9</accession>
<dbReference type="Pfam" id="PF00892">
    <property type="entry name" value="EamA"/>
    <property type="match status" value="1"/>
</dbReference>
<dbReference type="GO" id="GO:0016020">
    <property type="term" value="C:membrane"/>
    <property type="evidence" value="ECO:0007669"/>
    <property type="project" value="UniProtKB-SubCell"/>
</dbReference>
<keyword evidence="3 6" id="KW-0812">Transmembrane</keyword>
<dbReference type="SUPFAM" id="SSF103481">
    <property type="entry name" value="Multidrug resistance efflux transporter EmrE"/>
    <property type="match status" value="1"/>
</dbReference>
<keyword evidence="5 6" id="KW-0472">Membrane</keyword>
<protein>
    <recommendedName>
        <fullName evidence="6">WAT1-related protein</fullName>
    </recommendedName>
</protein>
<dbReference type="InterPro" id="IPR000620">
    <property type="entry name" value="EamA_dom"/>
</dbReference>
<evidence type="ECO:0000256" key="6">
    <source>
        <dbReference type="RuleBase" id="RU363077"/>
    </source>
</evidence>
<feature type="transmembrane region" description="Helical" evidence="6">
    <location>
        <begin position="204"/>
        <end position="223"/>
    </location>
</feature>
<evidence type="ECO:0000313" key="8">
    <source>
        <dbReference type="EMBL" id="RZB60223.1"/>
    </source>
</evidence>
<dbReference type="InterPro" id="IPR037185">
    <property type="entry name" value="EmrE-like"/>
</dbReference>
<feature type="transmembrane region" description="Helical" evidence="6">
    <location>
        <begin position="78"/>
        <end position="99"/>
    </location>
</feature>
<feature type="transmembrane region" description="Helical" evidence="6">
    <location>
        <begin position="45"/>
        <end position="66"/>
    </location>
</feature>
<dbReference type="GO" id="GO:0022857">
    <property type="term" value="F:transmembrane transporter activity"/>
    <property type="evidence" value="ECO:0007669"/>
    <property type="project" value="InterPro"/>
</dbReference>
<proteinExistence type="inferred from homology"/>
<evidence type="ECO:0000256" key="3">
    <source>
        <dbReference type="ARBA" id="ARBA00022692"/>
    </source>
</evidence>
<feature type="transmembrane region" description="Helical" evidence="6">
    <location>
        <begin position="139"/>
        <end position="159"/>
    </location>
</feature>